<proteinExistence type="inferred from homology"/>
<evidence type="ECO:0000259" key="8">
    <source>
        <dbReference type="PROSITE" id="PS50949"/>
    </source>
</evidence>
<dbReference type="KEGG" id="vbo:CKY39_04150"/>
<evidence type="ECO:0000256" key="2">
    <source>
        <dbReference type="ARBA" id="ARBA00022576"/>
    </source>
</evidence>
<gene>
    <name evidence="9" type="ORF">CKY39_04150</name>
</gene>
<keyword evidence="2" id="KW-0032">Aminotransferase</keyword>
<comment type="similarity">
    <text evidence="1">In the C-terminal section; belongs to the class-I pyridoxal-phosphate-dependent aminotransferase family.</text>
</comment>
<dbReference type="FunFam" id="3.40.640.10:FF:000023">
    <property type="entry name" value="Transcriptional regulator, GntR family"/>
    <property type="match status" value="1"/>
</dbReference>
<dbReference type="RefSeq" id="WP_095747424.1">
    <property type="nucleotide sequence ID" value="NZ_CP023284.1"/>
</dbReference>
<evidence type="ECO:0000256" key="5">
    <source>
        <dbReference type="ARBA" id="ARBA00023015"/>
    </source>
</evidence>
<reference evidence="9 10" key="1">
    <citation type="submission" date="2017-09" db="EMBL/GenBank/DDBJ databases">
        <title>The diverse metabolic capabilities of V. boronicumulans make it an excellent choice for continued studies on novel biodegradation.</title>
        <authorList>
            <person name="Sun S."/>
        </authorList>
    </citation>
    <scope>NUCLEOTIDE SEQUENCE [LARGE SCALE GENOMIC DNA]</scope>
    <source>
        <strain evidence="9 10">J1</strain>
    </source>
</reference>
<dbReference type="InterPro" id="IPR036388">
    <property type="entry name" value="WH-like_DNA-bd_sf"/>
</dbReference>
<sequence>MNRYEKLADNIAQRIRAGSLKANDRLPSVRELKSQMGISASTVFSAYYLLEAQGLVEARQRSGYFVRAGAEMPANELAASEPVLRSMSVDVSSLVFQVLAQARERDMVPLGSAFPSPELFPFEQLAAGLTRALKRMDPWQTVEDLSPGNAQLRHQISLRYGSVGMDVPASELVITSGAMEALNLALESVTQPGDVVAIETPTFYGALQALERRGLRAVEVETHPRTGVDLDSLARVIDQHPVKACWFMPTFQNPMGCTMSDAAKEQLVSMLATRAIPLIEDDVYGELAHGARRPPPAKAWDRDGWVLHCSSFSKSLAPGYRIGWVAGGRFAATLGRNKLMSSLATALPSQLALQEYLQHKSFDRHLRALRHSLSRQQAACLRFIDRYFPTGTRVTRPEGGYFLWLALPEGIDSLALHQDALRLGIGVAPGHLFSADRRYTRHLRINYGYLGDPRLEGAIRNLGELANAQLKSTTGKSEPIFEERLSRP</sequence>
<evidence type="ECO:0000256" key="7">
    <source>
        <dbReference type="ARBA" id="ARBA00023163"/>
    </source>
</evidence>
<keyword evidence="4" id="KW-0663">Pyridoxal phosphate</keyword>
<dbReference type="InterPro" id="IPR015421">
    <property type="entry name" value="PyrdxlP-dep_Trfase_major"/>
</dbReference>
<evidence type="ECO:0000256" key="4">
    <source>
        <dbReference type="ARBA" id="ARBA00022898"/>
    </source>
</evidence>
<dbReference type="SMART" id="SM00345">
    <property type="entry name" value="HTH_GNTR"/>
    <property type="match status" value="1"/>
</dbReference>
<protein>
    <submittedName>
        <fullName evidence="9">GntR family transcriptional regulator</fullName>
    </submittedName>
</protein>
<dbReference type="AlphaFoldDB" id="A0A250DT80"/>
<keyword evidence="5" id="KW-0805">Transcription regulation</keyword>
<dbReference type="GO" id="GO:0030170">
    <property type="term" value="F:pyridoxal phosphate binding"/>
    <property type="evidence" value="ECO:0007669"/>
    <property type="project" value="InterPro"/>
</dbReference>
<dbReference type="PANTHER" id="PTHR46577">
    <property type="entry name" value="HTH-TYPE TRANSCRIPTIONAL REGULATORY PROTEIN GABR"/>
    <property type="match status" value="1"/>
</dbReference>
<evidence type="ECO:0000313" key="9">
    <source>
        <dbReference type="EMBL" id="ATA57576.1"/>
    </source>
</evidence>
<evidence type="ECO:0000313" key="10">
    <source>
        <dbReference type="Proteomes" id="UP000217154"/>
    </source>
</evidence>
<dbReference type="Gene3D" id="3.90.1150.10">
    <property type="entry name" value="Aspartate Aminotransferase, domain 1"/>
    <property type="match status" value="1"/>
</dbReference>
<dbReference type="GO" id="GO:0003700">
    <property type="term" value="F:DNA-binding transcription factor activity"/>
    <property type="evidence" value="ECO:0007669"/>
    <property type="project" value="InterPro"/>
</dbReference>
<dbReference type="Gene3D" id="1.10.10.10">
    <property type="entry name" value="Winged helix-like DNA-binding domain superfamily/Winged helix DNA-binding domain"/>
    <property type="match status" value="1"/>
</dbReference>
<evidence type="ECO:0000256" key="3">
    <source>
        <dbReference type="ARBA" id="ARBA00022679"/>
    </source>
</evidence>
<dbReference type="CDD" id="cd00609">
    <property type="entry name" value="AAT_like"/>
    <property type="match status" value="1"/>
</dbReference>
<dbReference type="InterPro" id="IPR015422">
    <property type="entry name" value="PyrdxlP-dep_Trfase_small"/>
</dbReference>
<keyword evidence="6" id="KW-0238">DNA-binding</keyword>
<feature type="domain" description="HTH gntR-type" evidence="8">
    <location>
        <begin position="1"/>
        <end position="69"/>
    </location>
</feature>
<name>A0A250DT80_9BURK</name>
<dbReference type="SUPFAM" id="SSF46785">
    <property type="entry name" value="Winged helix' DNA-binding domain"/>
    <property type="match status" value="1"/>
</dbReference>
<dbReference type="GO" id="GO:0008483">
    <property type="term" value="F:transaminase activity"/>
    <property type="evidence" value="ECO:0007669"/>
    <property type="project" value="UniProtKB-KW"/>
</dbReference>
<evidence type="ECO:0000256" key="1">
    <source>
        <dbReference type="ARBA" id="ARBA00005384"/>
    </source>
</evidence>
<dbReference type="GO" id="GO:0003677">
    <property type="term" value="F:DNA binding"/>
    <property type="evidence" value="ECO:0007669"/>
    <property type="project" value="UniProtKB-KW"/>
</dbReference>
<dbReference type="InterPro" id="IPR051446">
    <property type="entry name" value="HTH_trans_reg/aminotransferase"/>
</dbReference>
<dbReference type="Gene3D" id="3.40.640.10">
    <property type="entry name" value="Type I PLP-dependent aspartate aminotransferase-like (Major domain)"/>
    <property type="match status" value="1"/>
</dbReference>
<dbReference type="Pfam" id="PF00155">
    <property type="entry name" value="Aminotran_1_2"/>
    <property type="match status" value="1"/>
</dbReference>
<evidence type="ECO:0000256" key="6">
    <source>
        <dbReference type="ARBA" id="ARBA00023125"/>
    </source>
</evidence>
<dbReference type="Pfam" id="PF00392">
    <property type="entry name" value="GntR"/>
    <property type="match status" value="1"/>
</dbReference>
<dbReference type="EMBL" id="CP023284">
    <property type="protein sequence ID" value="ATA57576.1"/>
    <property type="molecule type" value="Genomic_DNA"/>
</dbReference>
<dbReference type="Proteomes" id="UP000217154">
    <property type="component" value="Chromosome"/>
</dbReference>
<organism evidence="9 10">
    <name type="scientific">Variovorax boronicumulans</name>
    <dbReference type="NCBI Taxonomy" id="436515"/>
    <lineage>
        <taxon>Bacteria</taxon>
        <taxon>Pseudomonadati</taxon>
        <taxon>Pseudomonadota</taxon>
        <taxon>Betaproteobacteria</taxon>
        <taxon>Burkholderiales</taxon>
        <taxon>Comamonadaceae</taxon>
        <taxon>Variovorax</taxon>
    </lineage>
</organism>
<accession>A0A250DT80</accession>
<keyword evidence="3" id="KW-0808">Transferase</keyword>
<dbReference type="InterPro" id="IPR036390">
    <property type="entry name" value="WH_DNA-bd_sf"/>
</dbReference>
<dbReference type="CDD" id="cd07377">
    <property type="entry name" value="WHTH_GntR"/>
    <property type="match status" value="1"/>
</dbReference>
<dbReference type="SUPFAM" id="SSF53383">
    <property type="entry name" value="PLP-dependent transferases"/>
    <property type="match status" value="1"/>
</dbReference>
<keyword evidence="7" id="KW-0804">Transcription</keyword>
<dbReference type="InterPro" id="IPR004839">
    <property type="entry name" value="Aminotransferase_I/II_large"/>
</dbReference>
<dbReference type="PANTHER" id="PTHR46577:SF2">
    <property type="entry name" value="TRANSCRIPTIONAL REGULATORY PROTEIN"/>
    <property type="match status" value="1"/>
</dbReference>
<dbReference type="InterPro" id="IPR000524">
    <property type="entry name" value="Tscrpt_reg_HTH_GntR"/>
</dbReference>
<dbReference type="InterPro" id="IPR015424">
    <property type="entry name" value="PyrdxlP-dep_Trfase"/>
</dbReference>
<dbReference type="PROSITE" id="PS50949">
    <property type="entry name" value="HTH_GNTR"/>
    <property type="match status" value="1"/>
</dbReference>